<name>Q7UST8_RHOBA</name>
<evidence type="ECO:0000313" key="2">
    <source>
        <dbReference type="Proteomes" id="UP000001025"/>
    </source>
</evidence>
<dbReference type="AlphaFoldDB" id="Q7UST8"/>
<protein>
    <submittedName>
        <fullName evidence="1">Uncharacterized protein</fullName>
    </submittedName>
</protein>
<keyword evidence="2" id="KW-1185">Reference proteome</keyword>
<dbReference type="Proteomes" id="UP000001025">
    <property type="component" value="Chromosome"/>
</dbReference>
<dbReference type="STRING" id="243090.RB4302"/>
<gene>
    <name evidence="1" type="ordered locus">RB4302</name>
</gene>
<reference evidence="1 2" key="1">
    <citation type="journal article" date="2003" name="Proc. Natl. Acad. Sci. U.S.A.">
        <title>Complete genome sequence of the marine planctomycete Pirellula sp. strain 1.</title>
        <authorList>
            <person name="Gloeckner F.O."/>
            <person name="Kube M."/>
            <person name="Bauer M."/>
            <person name="Teeling H."/>
            <person name="Lombardot T."/>
            <person name="Ludwig W."/>
            <person name="Gade D."/>
            <person name="Beck A."/>
            <person name="Borzym K."/>
            <person name="Heitmann K."/>
            <person name="Rabus R."/>
            <person name="Schlesner H."/>
            <person name="Amann R."/>
            <person name="Reinhardt R."/>
        </authorList>
    </citation>
    <scope>NUCLEOTIDE SEQUENCE [LARGE SCALE GENOMIC DNA]</scope>
    <source>
        <strain evidence="2">DSM 10527 / NCIMB 13988 / SH1</strain>
    </source>
</reference>
<evidence type="ECO:0000313" key="1">
    <source>
        <dbReference type="EMBL" id="CAD73705.1"/>
    </source>
</evidence>
<sequence>MSLFCKSGSYRCRPSGDTSRRTRLVAGLGLLVQCPEFQSDVQTLRELGCQDCSPLGTPPPYPGDTAGQFNMLFRPEHQQAVRDVCKRWRLDRFATLDLPVPLEPHFVACSPYNKNARDGGAAPFTPDTYPVKGRGAVLDQIRAYLFTQRKTGVGEFGLNRPQFAGHGCAQDHHRLPGLQAAA</sequence>
<dbReference type="EMBL" id="BX294140">
    <property type="protein sequence ID" value="CAD73705.1"/>
    <property type="molecule type" value="Genomic_DNA"/>
</dbReference>
<accession>Q7UST8</accession>
<dbReference type="InParanoid" id="Q7UST8"/>
<dbReference type="EnsemblBacteria" id="CAD73705">
    <property type="protein sequence ID" value="CAD73705"/>
    <property type="gene ID" value="RB4302"/>
</dbReference>
<dbReference type="KEGG" id="rba:RB4302"/>
<organism evidence="1 2">
    <name type="scientific">Rhodopirellula baltica (strain DSM 10527 / NCIMB 13988 / SH1)</name>
    <dbReference type="NCBI Taxonomy" id="243090"/>
    <lineage>
        <taxon>Bacteria</taxon>
        <taxon>Pseudomonadati</taxon>
        <taxon>Planctomycetota</taxon>
        <taxon>Planctomycetia</taxon>
        <taxon>Pirellulales</taxon>
        <taxon>Pirellulaceae</taxon>
        <taxon>Rhodopirellula</taxon>
    </lineage>
</organism>
<dbReference type="HOGENOM" id="CLU_1480900_0_0_0"/>
<proteinExistence type="predicted"/>